<dbReference type="AlphaFoldDB" id="A0A8S0S5G9"/>
<gene>
    <name evidence="1" type="ORF">OLEA9_A037396</name>
</gene>
<accession>A0A8S0S5G9</accession>
<protein>
    <submittedName>
        <fullName evidence="1">Uncharacterized protein</fullName>
    </submittedName>
</protein>
<dbReference type="Gramene" id="OE9A037396T1">
    <property type="protein sequence ID" value="OE9A037396C1"/>
    <property type="gene ID" value="OE9A037396"/>
</dbReference>
<sequence>MRWLSGYSEHTEPLDIASPRVVDTAGGSAMLEVHQMGPTSEEHRTPHSVLCVAVAALTSSSSWLAARVEW</sequence>
<reference evidence="1 2" key="1">
    <citation type="submission" date="2019-12" db="EMBL/GenBank/DDBJ databases">
        <authorList>
            <person name="Alioto T."/>
            <person name="Alioto T."/>
            <person name="Gomez Garrido J."/>
        </authorList>
    </citation>
    <scope>NUCLEOTIDE SEQUENCE [LARGE SCALE GENOMIC DNA]</scope>
</reference>
<dbReference type="EMBL" id="CACTIH010003863">
    <property type="protein sequence ID" value="CAA2986494.1"/>
    <property type="molecule type" value="Genomic_DNA"/>
</dbReference>
<evidence type="ECO:0000313" key="2">
    <source>
        <dbReference type="Proteomes" id="UP000594638"/>
    </source>
</evidence>
<organism evidence="1 2">
    <name type="scientific">Olea europaea subsp. europaea</name>
    <dbReference type="NCBI Taxonomy" id="158383"/>
    <lineage>
        <taxon>Eukaryota</taxon>
        <taxon>Viridiplantae</taxon>
        <taxon>Streptophyta</taxon>
        <taxon>Embryophyta</taxon>
        <taxon>Tracheophyta</taxon>
        <taxon>Spermatophyta</taxon>
        <taxon>Magnoliopsida</taxon>
        <taxon>eudicotyledons</taxon>
        <taxon>Gunneridae</taxon>
        <taxon>Pentapetalae</taxon>
        <taxon>asterids</taxon>
        <taxon>lamiids</taxon>
        <taxon>Lamiales</taxon>
        <taxon>Oleaceae</taxon>
        <taxon>Oleeae</taxon>
        <taxon>Olea</taxon>
    </lineage>
</organism>
<proteinExistence type="predicted"/>
<dbReference type="Proteomes" id="UP000594638">
    <property type="component" value="Unassembled WGS sequence"/>
</dbReference>
<name>A0A8S0S5G9_OLEEU</name>
<comment type="caution">
    <text evidence="1">The sequence shown here is derived from an EMBL/GenBank/DDBJ whole genome shotgun (WGS) entry which is preliminary data.</text>
</comment>
<evidence type="ECO:0000313" key="1">
    <source>
        <dbReference type="EMBL" id="CAA2986494.1"/>
    </source>
</evidence>
<keyword evidence="2" id="KW-1185">Reference proteome</keyword>